<organism evidence="1 2">
    <name type="scientific">Plectonema radiosum NIES-515</name>
    <dbReference type="NCBI Taxonomy" id="2986073"/>
    <lineage>
        <taxon>Bacteria</taxon>
        <taxon>Bacillati</taxon>
        <taxon>Cyanobacteriota</taxon>
        <taxon>Cyanophyceae</taxon>
        <taxon>Oscillatoriophycideae</taxon>
        <taxon>Oscillatoriales</taxon>
        <taxon>Microcoleaceae</taxon>
        <taxon>Plectonema</taxon>
    </lineage>
</organism>
<dbReference type="Proteomes" id="UP001526143">
    <property type="component" value="Unassembled WGS sequence"/>
</dbReference>
<comment type="caution">
    <text evidence="1">The sequence shown here is derived from an EMBL/GenBank/DDBJ whole genome shotgun (WGS) entry which is preliminary data.</text>
</comment>
<name>A0ABT3B2M3_9CYAN</name>
<evidence type="ECO:0008006" key="3">
    <source>
        <dbReference type="Google" id="ProtNLM"/>
    </source>
</evidence>
<sequence length="60" mass="6563">MKIDKQKNSPILYLMGELVKLCSAPVNNPLFLWGGKATKSQTFALTPKSERTPVCTAPKA</sequence>
<accession>A0ABT3B2M3</accession>
<reference evidence="1 2" key="1">
    <citation type="submission" date="2022-10" db="EMBL/GenBank/DDBJ databases">
        <title>Identification of biosynthetic pathway for the production of the potent trypsin inhibitor radiosumin.</title>
        <authorList>
            <person name="Fewer D.P."/>
            <person name="Delbaje E."/>
            <person name="Ouyang X."/>
            <person name="Agostino P.D."/>
            <person name="Wahlsten M."/>
            <person name="Jokela J."/>
            <person name="Permi P."/>
            <person name="Haapaniemi E."/>
            <person name="Koistinen H."/>
        </authorList>
    </citation>
    <scope>NUCLEOTIDE SEQUENCE [LARGE SCALE GENOMIC DNA]</scope>
    <source>
        <strain evidence="1 2">NIES-515</strain>
    </source>
</reference>
<gene>
    <name evidence="1" type="ORF">OGM63_19290</name>
</gene>
<dbReference type="RefSeq" id="WP_263747277.1">
    <property type="nucleotide sequence ID" value="NZ_JAOWRF010000276.1"/>
</dbReference>
<protein>
    <recommendedName>
        <fullName evidence="3">Transposase</fullName>
    </recommendedName>
</protein>
<keyword evidence="2" id="KW-1185">Reference proteome</keyword>
<evidence type="ECO:0000313" key="1">
    <source>
        <dbReference type="EMBL" id="MCV3215631.1"/>
    </source>
</evidence>
<dbReference type="EMBL" id="JAOWRF010000276">
    <property type="protein sequence ID" value="MCV3215631.1"/>
    <property type="molecule type" value="Genomic_DNA"/>
</dbReference>
<proteinExistence type="predicted"/>
<evidence type="ECO:0000313" key="2">
    <source>
        <dbReference type="Proteomes" id="UP001526143"/>
    </source>
</evidence>